<dbReference type="AlphaFoldDB" id="A0A1L3Q2F3"/>
<feature type="transmembrane region" description="Helical" evidence="1">
    <location>
        <begin position="206"/>
        <end position="227"/>
    </location>
</feature>
<reference evidence="5 7" key="2">
    <citation type="submission" date="2016-10" db="EMBL/GenBank/DDBJ databases">
        <authorList>
            <person name="de Groot N.N."/>
        </authorList>
    </citation>
    <scope>NUCLEOTIDE SEQUENCE [LARGE SCALE GENOMIC DNA]</scope>
    <source>
        <strain evidence="5 7">Z-7982</strain>
    </source>
</reference>
<dbReference type="InterPro" id="IPR058486">
    <property type="entry name" value="DUF8173"/>
</dbReference>
<dbReference type="KEGG" id="mhaz:BHR79_05690"/>
<dbReference type="GeneID" id="30583238"/>
<organism evidence="3 6">
    <name type="scientific">Methanohalophilus halophilus</name>
    <dbReference type="NCBI Taxonomy" id="2177"/>
    <lineage>
        <taxon>Archaea</taxon>
        <taxon>Methanobacteriati</taxon>
        <taxon>Methanobacteriota</taxon>
        <taxon>Stenosarchaea group</taxon>
        <taxon>Methanomicrobia</taxon>
        <taxon>Methanosarcinales</taxon>
        <taxon>Methanosarcinaceae</taxon>
        <taxon>Methanohalophilus</taxon>
    </lineage>
</organism>
<dbReference type="Proteomes" id="UP000198669">
    <property type="component" value="Unassembled WGS sequence"/>
</dbReference>
<dbReference type="Proteomes" id="UP000186879">
    <property type="component" value="Chromosome"/>
</dbReference>
<keyword evidence="6" id="KW-1185">Reference proteome</keyword>
<dbReference type="Pfam" id="PF26514">
    <property type="entry name" value="DUF8173"/>
    <property type="match status" value="1"/>
</dbReference>
<dbReference type="EMBL" id="FNMU01000006">
    <property type="protein sequence ID" value="SDW90879.1"/>
    <property type="molecule type" value="Genomic_DNA"/>
</dbReference>
<feature type="domain" description="DUF8173" evidence="2">
    <location>
        <begin position="209"/>
        <end position="349"/>
    </location>
</feature>
<accession>A0A1L3Q2F3</accession>
<dbReference type="STRING" id="2177.BHR79_05690"/>
<dbReference type="EMBL" id="RJJG01000003">
    <property type="protein sequence ID" value="RNI09914.1"/>
    <property type="molecule type" value="Genomic_DNA"/>
</dbReference>
<keyword evidence="1" id="KW-1133">Transmembrane helix</keyword>
<evidence type="ECO:0000313" key="5">
    <source>
        <dbReference type="EMBL" id="SDW90879.1"/>
    </source>
</evidence>
<evidence type="ECO:0000313" key="3">
    <source>
        <dbReference type="EMBL" id="APH39030.1"/>
    </source>
</evidence>
<reference evidence="3 6" key="1">
    <citation type="submission" date="2016-10" db="EMBL/GenBank/DDBJ databases">
        <title>Methanohalophilus halophilus.</title>
        <authorList>
            <person name="L'haridon S."/>
        </authorList>
    </citation>
    <scope>NUCLEOTIDE SEQUENCE [LARGE SCALE GENOMIC DNA]</scope>
    <source>
        <strain evidence="3 6">Z-7982</strain>
    </source>
</reference>
<evidence type="ECO:0000313" key="4">
    <source>
        <dbReference type="EMBL" id="RNI09914.1"/>
    </source>
</evidence>
<feature type="transmembrane region" description="Helical" evidence="1">
    <location>
        <begin position="247"/>
        <end position="268"/>
    </location>
</feature>
<dbReference type="RefSeq" id="WP_072561468.1">
    <property type="nucleotide sequence ID" value="NZ_CP017921.1"/>
</dbReference>
<evidence type="ECO:0000313" key="7">
    <source>
        <dbReference type="Proteomes" id="UP000198669"/>
    </source>
</evidence>
<evidence type="ECO:0000313" key="6">
    <source>
        <dbReference type="Proteomes" id="UP000186879"/>
    </source>
</evidence>
<dbReference type="Proteomes" id="UP000267921">
    <property type="component" value="Unassembled WGS sequence"/>
</dbReference>
<evidence type="ECO:0000313" key="8">
    <source>
        <dbReference type="Proteomes" id="UP000267921"/>
    </source>
</evidence>
<reference evidence="4 8" key="3">
    <citation type="submission" date="2018-10" db="EMBL/GenBank/DDBJ databases">
        <title>Cultivation of a novel Methanohalophilus strain from Kebrit Deep of the Red Sea and a genomic comparison of members of the genus Methanohalophilus.</title>
        <authorList>
            <person name="Guan Y."/>
            <person name="Ngugi D.K."/>
            <person name="Stingl U."/>
        </authorList>
    </citation>
    <scope>NUCLEOTIDE SEQUENCE [LARGE SCALE GENOMIC DNA]</scope>
    <source>
        <strain evidence="4 8">DSM 3094</strain>
    </source>
</reference>
<keyword evidence="1" id="KW-0472">Membrane</keyword>
<dbReference type="EMBL" id="CP017921">
    <property type="protein sequence ID" value="APH39030.1"/>
    <property type="molecule type" value="Genomic_DNA"/>
</dbReference>
<sequence length="358" mass="38525">MQIRSFTILLLVCVLLSIQPALAFTSYDVEEDMEILQQIDDDVYAAGGALQINSDINGDLVVTGGNITVNGDISGDLIAAGGTIAIRGNIADDVRIAAGKLTISGSIGDDVIAGCSQIILEENATIGGDLVAGTDKAYLYGDLAGNVSGNFGTIILGGNVAGEMDIDADNIQTLPDATFQGERIISTDTYPGQTESDENGYGFIDIVFWLLRYIMLLLTGWIILYLATNSIEDMTFQLTDKPIHKTLAGLLSLLGILMGSILLAVTMIGIPPALILFLILVFLLYCARVIAGLWLGKKLFGWLDRTTTRWQEMAVGIFILLLLGSIPYIGWIVYMVATLLSTGAIYYLLKEKVRNRPA</sequence>
<keyword evidence="1" id="KW-0812">Transmembrane</keyword>
<feature type="transmembrane region" description="Helical" evidence="1">
    <location>
        <begin position="274"/>
        <end position="296"/>
    </location>
</feature>
<dbReference type="OrthoDB" id="121866at2157"/>
<proteinExistence type="predicted"/>
<gene>
    <name evidence="3" type="ORF">BHR79_05690</name>
    <name evidence="4" type="ORF">EFE40_04560</name>
    <name evidence="5" type="ORF">SAMN04515625_1847</name>
</gene>
<evidence type="ECO:0000256" key="1">
    <source>
        <dbReference type="SAM" id="Phobius"/>
    </source>
</evidence>
<evidence type="ECO:0000259" key="2">
    <source>
        <dbReference type="Pfam" id="PF26514"/>
    </source>
</evidence>
<protein>
    <recommendedName>
        <fullName evidence="2">DUF8173 domain-containing protein</fullName>
    </recommendedName>
</protein>
<name>A0A1L3Q2F3_9EURY</name>